<dbReference type="EMBL" id="WIWI01000057">
    <property type="protein sequence ID" value="MQT91271.1"/>
    <property type="molecule type" value="Genomic_DNA"/>
</dbReference>
<reference evidence="1 2" key="1">
    <citation type="submission" date="2019-10" db="EMBL/GenBank/DDBJ databases">
        <title>Evaluation of single-gene subtyping targets for Pseudomonas.</title>
        <authorList>
            <person name="Reichler S.J."/>
            <person name="Orsi R.H."/>
            <person name="Wiedmann M."/>
            <person name="Martin N.H."/>
            <person name="Murphy S.I."/>
        </authorList>
    </citation>
    <scope>NUCLEOTIDE SEQUENCE [LARGE SCALE GENOMIC DNA]</scope>
    <source>
        <strain evidence="1 2">FSL R10-3254</strain>
    </source>
</reference>
<dbReference type="NCBIfam" id="TIGR03696">
    <property type="entry name" value="Rhs_assc_core"/>
    <property type="match status" value="1"/>
</dbReference>
<comment type="caution">
    <text evidence="1">The sequence shown here is derived from an EMBL/GenBank/DDBJ whole genome shotgun (WGS) entry which is preliminary data.</text>
</comment>
<dbReference type="RefSeq" id="WP_153329992.1">
    <property type="nucleotide sequence ID" value="NZ_WIWI01000057.1"/>
</dbReference>
<dbReference type="InterPro" id="IPR022385">
    <property type="entry name" value="Rhs_assc_core"/>
</dbReference>
<name>A0A7X1XGS9_9PSED</name>
<dbReference type="AlphaFoldDB" id="A0A7X1XGS9"/>
<proteinExistence type="predicted"/>
<dbReference type="Gene3D" id="2.180.10.10">
    <property type="entry name" value="RHS repeat-associated core"/>
    <property type="match status" value="1"/>
</dbReference>
<evidence type="ECO:0008006" key="3">
    <source>
        <dbReference type="Google" id="ProtNLM"/>
    </source>
</evidence>
<gene>
    <name evidence="1" type="ORF">GHO39_19320</name>
</gene>
<evidence type="ECO:0000313" key="2">
    <source>
        <dbReference type="Proteomes" id="UP000489190"/>
    </source>
</evidence>
<accession>A0A7X1XGS9</accession>
<dbReference type="Proteomes" id="UP000489190">
    <property type="component" value="Unassembled WGS sequence"/>
</dbReference>
<sequence>MTVSIISFNYDPLDRYIAFTRSDEPVGLRFYQRDQWVTAIQGNVATSLLRNNHQALAQRDSTGATLFATDLPGSAISLVKPLHPVNNVVYSPYGYSRSLDSASALVGFNGELPEAITGHYLLGNGHRAYNPVLLRFNSPDSLSPFSKGGINAALRI</sequence>
<protein>
    <recommendedName>
        <fullName evidence="3">RHS repeat-associated core domain-containing protein</fullName>
    </recommendedName>
</protein>
<organism evidence="1 2">
    <name type="scientific">Pseudomonas helleri</name>
    <dbReference type="NCBI Taxonomy" id="1608996"/>
    <lineage>
        <taxon>Bacteria</taxon>
        <taxon>Pseudomonadati</taxon>
        <taxon>Pseudomonadota</taxon>
        <taxon>Gammaproteobacteria</taxon>
        <taxon>Pseudomonadales</taxon>
        <taxon>Pseudomonadaceae</taxon>
        <taxon>Pseudomonas</taxon>
    </lineage>
</organism>
<evidence type="ECO:0000313" key="1">
    <source>
        <dbReference type="EMBL" id="MQT91271.1"/>
    </source>
</evidence>